<dbReference type="Pfam" id="PF07085">
    <property type="entry name" value="DRTGG"/>
    <property type="match status" value="1"/>
</dbReference>
<comment type="cofactor">
    <cofactor evidence="1">
        <name>Mn(2+)</name>
        <dbReference type="ChEBI" id="CHEBI:29035"/>
    </cofactor>
</comment>
<dbReference type="Pfam" id="PF02833">
    <property type="entry name" value="DHHA2"/>
    <property type="match status" value="1"/>
</dbReference>
<dbReference type="InterPro" id="IPR010766">
    <property type="entry name" value="DRTGG"/>
</dbReference>
<dbReference type="InterPro" id="IPR028979">
    <property type="entry name" value="Ser_kin/Pase_Hpr-like_N_sf"/>
</dbReference>
<dbReference type="SMART" id="SM01131">
    <property type="entry name" value="DHHA2"/>
    <property type="match status" value="1"/>
</dbReference>
<feature type="domain" description="CBS" evidence="11">
    <location>
        <begin position="287"/>
        <end position="344"/>
    </location>
</feature>
<evidence type="ECO:0000256" key="4">
    <source>
        <dbReference type="ARBA" id="ARBA00022723"/>
    </source>
</evidence>
<dbReference type="InterPro" id="IPR038222">
    <property type="entry name" value="DHHA2_dom_sf"/>
</dbReference>
<dbReference type="GO" id="GO:0046872">
    <property type="term" value="F:metal ion binding"/>
    <property type="evidence" value="ECO:0007669"/>
    <property type="project" value="UniProtKB-KW"/>
</dbReference>
<dbReference type="Pfam" id="PF00571">
    <property type="entry name" value="CBS"/>
    <property type="match status" value="2"/>
</dbReference>
<dbReference type="NCBIfam" id="NF011445">
    <property type="entry name" value="PRK14869.2-1"/>
    <property type="match status" value="1"/>
</dbReference>
<dbReference type="InterPro" id="IPR038763">
    <property type="entry name" value="DHH_sf"/>
</dbReference>
<dbReference type="InterPro" id="IPR000644">
    <property type="entry name" value="CBS_dom"/>
</dbReference>
<keyword evidence="4" id="KW-0479">Metal-binding</keyword>
<evidence type="ECO:0000256" key="5">
    <source>
        <dbReference type="ARBA" id="ARBA00022801"/>
    </source>
</evidence>
<comment type="catalytic activity">
    <reaction evidence="8">
        <text>diphosphate + H2O = 2 phosphate + H(+)</text>
        <dbReference type="Rhea" id="RHEA:24576"/>
        <dbReference type="ChEBI" id="CHEBI:15377"/>
        <dbReference type="ChEBI" id="CHEBI:15378"/>
        <dbReference type="ChEBI" id="CHEBI:33019"/>
        <dbReference type="ChEBI" id="CHEBI:43474"/>
        <dbReference type="EC" id="3.6.1.1"/>
    </reaction>
</comment>
<dbReference type="GO" id="GO:0005737">
    <property type="term" value="C:cytoplasm"/>
    <property type="evidence" value="ECO:0007669"/>
    <property type="project" value="InterPro"/>
</dbReference>
<dbReference type="InterPro" id="IPR004097">
    <property type="entry name" value="DHHA2"/>
</dbReference>
<proteinExistence type="predicted"/>
<dbReference type="AlphaFoldDB" id="A0A7W7YAY9"/>
<feature type="domain" description="CBS" evidence="11">
    <location>
        <begin position="100"/>
        <end position="158"/>
    </location>
</feature>
<dbReference type="Gene3D" id="3.40.1390.20">
    <property type="entry name" value="HprK N-terminal domain-like"/>
    <property type="match status" value="1"/>
</dbReference>
<comment type="caution">
    <text evidence="12">The sequence shown here is derived from an EMBL/GenBank/DDBJ whole genome shotgun (WGS) entry which is preliminary data.</text>
</comment>
<evidence type="ECO:0000313" key="13">
    <source>
        <dbReference type="Proteomes" id="UP000590740"/>
    </source>
</evidence>
<evidence type="ECO:0000256" key="10">
    <source>
        <dbReference type="SAM" id="MobiDB-lite"/>
    </source>
</evidence>
<evidence type="ECO:0000256" key="7">
    <source>
        <dbReference type="ARBA" id="ARBA00032535"/>
    </source>
</evidence>
<accession>A0A7W7YAY9</accession>
<evidence type="ECO:0000313" key="12">
    <source>
        <dbReference type="EMBL" id="MBB5032831.1"/>
    </source>
</evidence>
<dbReference type="Gene3D" id="3.90.1640.10">
    <property type="entry name" value="inorganic pyrophosphatase (n-terminal core)"/>
    <property type="match status" value="2"/>
</dbReference>
<evidence type="ECO:0000256" key="9">
    <source>
        <dbReference type="PROSITE-ProRule" id="PRU00703"/>
    </source>
</evidence>
<gene>
    <name evidence="12" type="ORF">HNQ65_002413</name>
</gene>
<evidence type="ECO:0000256" key="3">
    <source>
        <dbReference type="ARBA" id="ARBA00012146"/>
    </source>
</evidence>
<dbReference type="RefSeq" id="WP_184339741.1">
    <property type="nucleotide sequence ID" value="NZ_JACHIG010000004.1"/>
</dbReference>
<keyword evidence="9" id="KW-0129">CBS domain</keyword>
<evidence type="ECO:0000259" key="11">
    <source>
        <dbReference type="PROSITE" id="PS51371"/>
    </source>
</evidence>
<dbReference type="Gene3D" id="3.10.310.20">
    <property type="entry name" value="DHHA2 domain"/>
    <property type="match status" value="1"/>
</dbReference>
<dbReference type="SUPFAM" id="SSF54631">
    <property type="entry name" value="CBS-domain pair"/>
    <property type="match status" value="1"/>
</dbReference>
<evidence type="ECO:0000256" key="8">
    <source>
        <dbReference type="ARBA" id="ARBA00047820"/>
    </source>
</evidence>
<dbReference type="PROSITE" id="PS51371">
    <property type="entry name" value="CBS"/>
    <property type="match status" value="2"/>
</dbReference>
<dbReference type="SUPFAM" id="SSF64182">
    <property type="entry name" value="DHH phosphoesterases"/>
    <property type="match status" value="1"/>
</dbReference>
<organism evidence="12 13">
    <name type="scientific">Prosthecobacter vanneervenii</name>
    <dbReference type="NCBI Taxonomy" id="48466"/>
    <lineage>
        <taxon>Bacteria</taxon>
        <taxon>Pseudomonadati</taxon>
        <taxon>Verrucomicrobiota</taxon>
        <taxon>Verrucomicrobiia</taxon>
        <taxon>Verrucomicrobiales</taxon>
        <taxon>Verrucomicrobiaceae</taxon>
        <taxon>Prosthecobacter</taxon>
    </lineage>
</organism>
<feature type="region of interest" description="Disordered" evidence="10">
    <location>
        <begin position="1"/>
        <end position="24"/>
    </location>
</feature>
<dbReference type="NCBIfam" id="NF011448">
    <property type="entry name" value="PRK14869.2-4"/>
    <property type="match status" value="1"/>
</dbReference>
<reference evidence="12 13" key="1">
    <citation type="submission" date="2020-08" db="EMBL/GenBank/DDBJ databases">
        <title>Genomic Encyclopedia of Type Strains, Phase IV (KMG-IV): sequencing the most valuable type-strain genomes for metagenomic binning, comparative biology and taxonomic classification.</title>
        <authorList>
            <person name="Goeker M."/>
        </authorList>
    </citation>
    <scope>NUCLEOTIDE SEQUENCE [LARGE SCALE GENOMIC DNA]</scope>
    <source>
        <strain evidence="12 13">DSM 12252</strain>
    </source>
</reference>
<keyword evidence="6" id="KW-0464">Manganese</keyword>
<comment type="subunit">
    <text evidence="2">Homohexamer.</text>
</comment>
<dbReference type="EMBL" id="JACHIG010000004">
    <property type="protein sequence ID" value="MBB5032831.1"/>
    <property type="molecule type" value="Genomic_DNA"/>
</dbReference>
<dbReference type="EC" id="3.6.1.1" evidence="3"/>
<dbReference type="Gene3D" id="3.10.580.10">
    <property type="entry name" value="CBS-domain"/>
    <property type="match status" value="1"/>
</dbReference>
<sequence length="584" mass="64291">MAVTEPAASSHSTPMIRIPSSLRQSASPDTIHVIGHRNPDTDAICSAIGYAAFLRDVRGMKAEAACCGELSVRTNWVLQTAGVPGPTLLLDVRPTAASICRRDVFTASPHQTFLSVYRMMMIHNFRSIPIVDEEGRLLGMPAIQELGQLFLPAQTNDKTDAANREVRSSLLNIVNALDGILGAAAHELEKIQDFVLVVAASSLETTRKRAQQFPSNLLVMVTGDRPEIHELAIEMNARCLIITGKFKAEASILKRAAEKGVAVIYSPYDTASTSQLLRFSRPIGEALTHEFLSFGSRTPLREIVPAAQHSSQPLFPVVDEETQRLLGVFSKSDLIDLPRMKLVLVDHNEFAQAVAGADEAEIIEVIDHHRLSGNLRTKEPIRFINEPVGSSCTIVGIMYRMRHAAPDKSTAICLCAGIISDTLHLTSPTTTNTDKEILEWLSAIAGIDSAQFVKDFFAAGSMLRENTPDRALESDRKVFEENGWHISISQIEELGLDEFWKREADLQGALQALLSKHNLHFACLMVTDITRHHSVLLVAGDQRVIDAIDYPQAKEHVYDMAGVVSRKKQLFPYMSHVVTKLAAP</sequence>
<dbReference type="Pfam" id="PF01368">
    <property type="entry name" value="DHH"/>
    <property type="match status" value="1"/>
</dbReference>
<dbReference type="InterPro" id="IPR046342">
    <property type="entry name" value="CBS_dom_sf"/>
</dbReference>
<dbReference type="Proteomes" id="UP000590740">
    <property type="component" value="Unassembled WGS sequence"/>
</dbReference>
<evidence type="ECO:0000256" key="1">
    <source>
        <dbReference type="ARBA" id="ARBA00001936"/>
    </source>
</evidence>
<evidence type="ECO:0000256" key="6">
    <source>
        <dbReference type="ARBA" id="ARBA00023211"/>
    </source>
</evidence>
<dbReference type="PANTHER" id="PTHR12112:SF22">
    <property type="entry name" value="MANGANESE-DEPENDENT INORGANIC PYROPHOSPHATASE-RELATED"/>
    <property type="match status" value="1"/>
</dbReference>
<name>A0A7W7YAY9_9BACT</name>
<keyword evidence="5 12" id="KW-0378">Hydrolase</keyword>
<dbReference type="SUPFAM" id="SSF75138">
    <property type="entry name" value="HprK N-terminal domain-like"/>
    <property type="match status" value="1"/>
</dbReference>
<evidence type="ECO:0000256" key="2">
    <source>
        <dbReference type="ARBA" id="ARBA00011643"/>
    </source>
</evidence>
<keyword evidence="13" id="KW-1185">Reference proteome</keyword>
<dbReference type="SMART" id="SM00116">
    <property type="entry name" value="CBS"/>
    <property type="match status" value="2"/>
</dbReference>
<protein>
    <recommendedName>
        <fullName evidence="3">inorganic diphosphatase</fullName>
        <ecNumber evidence="3">3.6.1.1</ecNumber>
    </recommendedName>
    <alternativeName>
        <fullName evidence="7">Pyrophosphate phospho-hydrolase</fullName>
    </alternativeName>
</protein>
<dbReference type="InterPro" id="IPR001667">
    <property type="entry name" value="DDH_dom"/>
</dbReference>
<dbReference type="GO" id="GO:0004427">
    <property type="term" value="F:inorganic diphosphate phosphatase activity"/>
    <property type="evidence" value="ECO:0007669"/>
    <property type="project" value="UniProtKB-EC"/>
</dbReference>
<dbReference type="NCBIfam" id="NF011443">
    <property type="entry name" value="PRK14869.1-5"/>
    <property type="match status" value="1"/>
</dbReference>
<dbReference type="PANTHER" id="PTHR12112">
    <property type="entry name" value="BNIP - RELATED"/>
    <property type="match status" value="1"/>
</dbReference>